<proteinExistence type="predicted"/>
<protein>
    <submittedName>
        <fullName evidence="2">Phage baseplate assembly protein V</fullName>
    </submittedName>
</protein>
<evidence type="ECO:0000313" key="3">
    <source>
        <dbReference type="Proteomes" id="UP000244173"/>
    </source>
</evidence>
<dbReference type="InterPro" id="IPR037026">
    <property type="entry name" value="Vgr_OB-fold_dom_sf"/>
</dbReference>
<dbReference type="KEGG" id="maer:DAI18_17880"/>
<organism evidence="2 3">
    <name type="scientific">Microvirgula aerodenitrificans</name>
    <dbReference type="NCBI Taxonomy" id="57480"/>
    <lineage>
        <taxon>Bacteria</taxon>
        <taxon>Pseudomonadati</taxon>
        <taxon>Pseudomonadota</taxon>
        <taxon>Betaproteobacteria</taxon>
        <taxon>Neisseriales</taxon>
        <taxon>Aquaspirillaceae</taxon>
        <taxon>Microvirgula</taxon>
    </lineage>
</organism>
<evidence type="ECO:0000259" key="1">
    <source>
        <dbReference type="Pfam" id="PF04717"/>
    </source>
</evidence>
<sequence>MSYALSEMDRMLSGLIQPGSVEAVQLKPPRVRVGDGDGWTSGWVPWLALAAGKVRHWRPPSVGEQAILLCPSGEPAQGFALVGFYTDALGSDDRPDVVSWLMPDGAVIEYDHAAGAALLDGCKTATINAADSVTVKSARVLLDTPEAEITGNLKIGGALSQGAAGGGSATFAGDVNASGDVTAGGISLQQHHHIEQGDGAPTSAAQ</sequence>
<dbReference type="Proteomes" id="UP000244173">
    <property type="component" value="Chromosome"/>
</dbReference>
<dbReference type="InterPro" id="IPR013046">
    <property type="entry name" value="GpV/Gp45"/>
</dbReference>
<dbReference type="RefSeq" id="WP_107890094.1">
    <property type="nucleotide sequence ID" value="NZ_CAURZP010000003.1"/>
</dbReference>
<accession>A0A2S0PEB3</accession>
<dbReference type="InterPro" id="IPR006531">
    <property type="entry name" value="Gp5/Vgr_OB"/>
</dbReference>
<name>A0A2S0PEB3_9NEIS</name>
<dbReference type="NCBIfam" id="TIGR01644">
    <property type="entry name" value="phage_P2_V"/>
    <property type="match status" value="1"/>
</dbReference>
<evidence type="ECO:0000313" key="2">
    <source>
        <dbReference type="EMBL" id="AVY95701.1"/>
    </source>
</evidence>
<dbReference type="Gene3D" id="2.40.50.230">
    <property type="entry name" value="Gp5 N-terminal domain"/>
    <property type="match status" value="1"/>
</dbReference>
<keyword evidence="3" id="KW-1185">Reference proteome</keyword>
<dbReference type="EMBL" id="CP028519">
    <property type="protein sequence ID" value="AVY95701.1"/>
    <property type="molecule type" value="Genomic_DNA"/>
</dbReference>
<gene>
    <name evidence="2" type="ORF">DAI18_17880</name>
</gene>
<dbReference type="Pfam" id="PF04717">
    <property type="entry name" value="Phage_base_V"/>
    <property type="match status" value="1"/>
</dbReference>
<feature type="domain" description="Gp5/Type VI secretion system Vgr protein OB-fold" evidence="1">
    <location>
        <begin position="17"/>
        <end position="85"/>
    </location>
</feature>
<dbReference type="OrthoDB" id="4931325at2"/>
<reference evidence="2 3" key="1">
    <citation type="submission" date="2018-04" db="EMBL/GenBank/DDBJ databases">
        <title>Denitrifier Microvirgula.</title>
        <authorList>
            <person name="Anderson E."/>
            <person name="Jang J."/>
            <person name="Ishii S."/>
        </authorList>
    </citation>
    <scope>NUCLEOTIDE SEQUENCE [LARGE SCALE GENOMIC DNA]</scope>
    <source>
        <strain evidence="2 3">BE2.4</strain>
    </source>
</reference>
<dbReference type="AlphaFoldDB" id="A0A2S0PEB3"/>
<dbReference type="Gene3D" id="6.20.150.10">
    <property type="match status" value="1"/>
</dbReference>